<dbReference type="NCBIfam" id="TIGR00121">
    <property type="entry name" value="birA_ligase"/>
    <property type="match status" value="1"/>
</dbReference>
<dbReference type="SUPFAM" id="SSF55681">
    <property type="entry name" value="Class II aaRS and biotin synthetases"/>
    <property type="match status" value="1"/>
</dbReference>
<evidence type="ECO:0000313" key="3">
    <source>
        <dbReference type="EMBL" id="GAJ11001.1"/>
    </source>
</evidence>
<feature type="domain" description="BPL/LPL catalytic" evidence="2">
    <location>
        <begin position="21"/>
        <end position="197"/>
    </location>
</feature>
<dbReference type="PROSITE" id="PS51733">
    <property type="entry name" value="BPL_LPL_CATALYTIC"/>
    <property type="match status" value="1"/>
</dbReference>
<evidence type="ECO:0000256" key="1">
    <source>
        <dbReference type="ARBA" id="ARBA00022598"/>
    </source>
</evidence>
<accession>X1VBT1</accession>
<dbReference type="Pfam" id="PF02237">
    <property type="entry name" value="BPL_C"/>
    <property type="match status" value="1"/>
</dbReference>
<dbReference type="CDD" id="cd16442">
    <property type="entry name" value="BPL"/>
    <property type="match status" value="1"/>
</dbReference>
<reference evidence="3" key="1">
    <citation type="journal article" date="2014" name="Front. Microbiol.">
        <title>High frequency of phylogenetically diverse reductive dehalogenase-homologous genes in deep subseafloor sedimentary metagenomes.</title>
        <authorList>
            <person name="Kawai M."/>
            <person name="Futagami T."/>
            <person name="Toyoda A."/>
            <person name="Takaki Y."/>
            <person name="Nishi S."/>
            <person name="Hori S."/>
            <person name="Arai W."/>
            <person name="Tsubouchi T."/>
            <person name="Morono Y."/>
            <person name="Uchiyama I."/>
            <person name="Ito T."/>
            <person name="Fujiyama A."/>
            <person name="Inagaki F."/>
            <person name="Takami H."/>
        </authorList>
    </citation>
    <scope>NUCLEOTIDE SEQUENCE</scope>
    <source>
        <strain evidence="3">Expedition CK06-06</strain>
    </source>
</reference>
<name>X1VBT1_9ZZZZ</name>
<dbReference type="Pfam" id="PF03099">
    <property type="entry name" value="BPL_LplA_LipB"/>
    <property type="match status" value="1"/>
</dbReference>
<dbReference type="GO" id="GO:0005737">
    <property type="term" value="C:cytoplasm"/>
    <property type="evidence" value="ECO:0007669"/>
    <property type="project" value="TreeGrafter"/>
</dbReference>
<dbReference type="GO" id="GO:0004077">
    <property type="term" value="F:biotin--[biotin carboxyl-carrier protein] ligase activity"/>
    <property type="evidence" value="ECO:0007669"/>
    <property type="project" value="InterPro"/>
</dbReference>
<comment type="caution">
    <text evidence="3">The sequence shown here is derived from an EMBL/GenBank/DDBJ whole genome shotgun (WGS) entry which is preliminary data.</text>
</comment>
<protein>
    <recommendedName>
        <fullName evidence="2">BPL/LPL catalytic domain-containing protein</fullName>
    </recommendedName>
</protein>
<dbReference type="InterPro" id="IPR003142">
    <property type="entry name" value="BPL_C"/>
</dbReference>
<proteinExistence type="predicted"/>
<dbReference type="InterPro" id="IPR004143">
    <property type="entry name" value="BPL_LPL_catalytic"/>
</dbReference>
<keyword evidence="1" id="KW-0436">Ligase</keyword>
<dbReference type="PANTHER" id="PTHR12835:SF5">
    <property type="entry name" value="BIOTIN--PROTEIN LIGASE"/>
    <property type="match status" value="1"/>
</dbReference>
<evidence type="ECO:0000259" key="2">
    <source>
        <dbReference type="PROSITE" id="PS51733"/>
    </source>
</evidence>
<dbReference type="EMBL" id="BARW01026944">
    <property type="protein sequence ID" value="GAJ11001.1"/>
    <property type="molecule type" value="Genomic_DNA"/>
</dbReference>
<dbReference type="InterPro" id="IPR004408">
    <property type="entry name" value="Biotin_CoA_COase_ligase"/>
</dbReference>
<feature type="non-terminal residue" evidence="3">
    <location>
        <position position="1"/>
    </location>
</feature>
<dbReference type="PANTHER" id="PTHR12835">
    <property type="entry name" value="BIOTIN PROTEIN LIGASE"/>
    <property type="match status" value="1"/>
</dbReference>
<dbReference type="InterPro" id="IPR045864">
    <property type="entry name" value="aa-tRNA-synth_II/BPL/LPL"/>
</dbReference>
<dbReference type="Gene3D" id="2.30.30.100">
    <property type="match status" value="1"/>
</dbReference>
<dbReference type="Gene3D" id="3.30.930.10">
    <property type="entry name" value="Bira Bifunctional Protein, Domain 2"/>
    <property type="match status" value="1"/>
</dbReference>
<organism evidence="3">
    <name type="scientific">marine sediment metagenome</name>
    <dbReference type="NCBI Taxonomy" id="412755"/>
    <lineage>
        <taxon>unclassified sequences</taxon>
        <taxon>metagenomes</taxon>
        <taxon>ecological metagenomes</taxon>
    </lineage>
</organism>
<sequence>TAKIAECTEMNQKVKRGVFGKEIYHYFCLESTNKVAYLLARKGAEEGTVVVADEQTHGEGRGDHYWYSPQGGLWFSLILRPRMISSETSRLSILGATGIAMSIDRLFSSIRVMIRWPNDVVIKDKKVAGVLVKVRAERSDVTFAIMGIGVNLNVREFPSPLSFIATSLIKETGDSISKKRFLECTLEELENLYFSSQVNGRMLLEKARLFSSLLGRQVEVVTTEGKFQGLVQDLDEDGGLILRLESGLHKKILPEEG</sequence>
<dbReference type="AlphaFoldDB" id="X1VBT1"/>
<feature type="non-terminal residue" evidence="3">
    <location>
        <position position="257"/>
    </location>
</feature>
<gene>
    <name evidence="3" type="ORF">S12H4_43829</name>
</gene>